<dbReference type="STRING" id="151549.A0A4C1TGN0"/>
<evidence type="ECO:0000256" key="2">
    <source>
        <dbReference type="ARBA" id="ARBA00022801"/>
    </source>
</evidence>
<evidence type="ECO:0000256" key="1">
    <source>
        <dbReference type="ARBA" id="ARBA00022741"/>
    </source>
</evidence>
<dbReference type="OrthoDB" id="423559at2759"/>
<protein>
    <submittedName>
        <fullName evidence="4">Transcription termination factor 2</fullName>
    </submittedName>
</protein>
<dbReference type="GO" id="GO:0008094">
    <property type="term" value="F:ATP-dependent activity, acting on DNA"/>
    <property type="evidence" value="ECO:0007669"/>
    <property type="project" value="TreeGrafter"/>
</dbReference>
<keyword evidence="5" id="KW-1185">Reference proteome</keyword>
<dbReference type="GO" id="GO:0016787">
    <property type="term" value="F:hydrolase activity"/>
    <property type="evidence" value="ECO:0007669"/>
    <property type="project" value="UniProtKB-KW"/>
</dbReference>
<keyword evidence="1" id="KW-0547">Nucleotide-binding</keyword>
<keyword evidence="3" id="KW-0067">ATP-binding</keyword>
<name>A0A4C1TGN0_EUMVA</name>
<dbReference type="AlphaFoldDB" id="A0A4C1TGN0"/>
<evidence type="ECO:0000313" key="4">
    <source>
        <dbReference type="EMBL" id="GBP12461.1"/>
    </source>
</evidence>
<dbReference type="InterPro" id="IPR027417">
    <property type="entry name" value="P-loop_NTPase"/>
</dbReference>
<keyword evidence="2" id="KW-0378">Hydrolase</keyword>
<reference evidence="4 5" key="1">
    <citation type="journal article" date="2019" name="Commun. Biol.">
        <title>The bagworm genome reveals a unique fibroin gene that provides high tensile strength.</title>
        <authorList>
            <person name="Kono N."/>
            <person name="Nakamura H."/>
            <person name="Ohtoshi R."/>
            <person name="Tomita M."/>
            <person name="Numata K."/>
            <person name="Arakawa K."/>
        </authorList>
    </citation>
    <scope>NUCLEOTIDE SEQUENCE [LARGE SCALE GENOMIC DNA]</scope>
</reference>
<proteinExistence type="predicted"/>
<accession>A0A4C1TGN0</accession>
<dbReference type="EMBL" id="BGZK01005088">
    <property type="protein sequence ID" value="GBP12461.1"/>
    <property type="molecule type" value="Genomic_DNA"/>
</dbReference>
<dbReference type="Proteomes" id="UP000299102">
    <property type="component" value="Unassembled WGS sequence"/>
</dbReference>
<sequence length="142" mass="15993">MNPQLEAQAQDRIYRVGQKKDVIIYKFMCKDTVEERIKALQDQKLALADGVLTGARISEGNQVPLIIWRISGKRCGPEGYPPKFQATVNLLAPPFAAMAEHHGRSNPLDLIEPVTGADTVKRKMRTFPFPKPIKLYKIAIQH</sequence>
<organism evidence="4 5">
    <name type="scientific">Eumeta variegata</name>
    <name type="common">Bagworm moth</name>
    <name type="synonym">Eumeta japonica</name>
    <dbReference type="NCBI Taxonomy" id="151549"/>
    <lineage>
        <taxon>Eukaryota</taxon>
        <taxon>Metazoa</taxon>
        <taxon>Ecdysozoa</taxon>
        <taxon>Arthropoda</taxon>
        <taxon>Hexapoda</taxon>
        <taxon>Insecta</taxon>
        <taxon>Pterygota</taxon>
        <taxon>Neoptera</taxon>
        <taxon>Endopterygota</taxon>
        <taxon>Lepidoptera</taxon>
        <taxon>Glossata</taxon>
        <taxon>Ditrysia</taxon>
        <taxon>Tineoidea</taxon>
        <taxon>Psychidae</taxon>
        <taxon>Oiketicinae</taxon>
        <taxon>Eumeta</taxon>
    </lineage>
</organism>
<dbReference type="GO" id="GO:0005524">
    <property type="term" value="F:ATP binding"/>
    <property type="evidence" value="ECO:0007669"/>
    <property type="project" value="UniProtKB-KW"/>
</dbReference>
<evidence type="ECO:0000313" key="5">
    <source>
        <dbReference type="Proteomes" id="UP000299102"/>
    </source>
</evidence>
<dbReference type="GO" id="GO:0005634">
    <property type="term" value="C:nucleus"/>
    <property type="evidence" value="ECO:0007669"/>
    <property type="project" value="TreeGrafter"/>
</dbReference>
<dbReference type="Gene3D" id="3.40.50.300">
    <property type="entry name" value="P-loop containing nucleotide triphosphate hydrolases"/>
    <property type="match status" value="1"/>
</dbReference>
<dbReference type="PANTHER" id="PTHR45626">
    <property type="entry name" value="TRANSCRIPTION TERMINATION FACTOR 2-RELATED"/>
    <property type="match status" value="1"/>
</dbReference>
<gene>
    <name evidence="4" type="primary">lds</name>
    <name evidence="4" type="ORF">EVAR_72851_1</name>
</gene>
<dbReference type="InterPro" id="IPR050628">
    <property type="entry name" value="SNF2_RAD54_helicase_TF"/>
</dbReference>
<dbReference type="PANTHER" id="PTHR45626:SF50">
    <property type="entry name" value="TRANSCRIPTION TERMINATION FACTOR 2"/>
    <property type="match status" value="1"/>
</dbReference>
<dbReference type="GO" id="GO:0006281">
    <property type="term" value="P:DNA repair"/>
    <property type="evidence" value="ECO:0007669"/>
    <property type="project" value="TreeGrafter"/>
</dbReference>
<dbReference type="SUPFAM" id="SSF52540">
    <property type="entry name" value="P-loop containing nucleoside triphosphate hydrolases"/>
    <property type="match status" value="1"/>
</dbReference>
<evidence type="ECO:0000256" key="3">
    <source>
        <dbReference type="ARBA" id="ARBA00022840"/>
    </source>
</evidence>
<comment type="caution">
    <text evidence="4">The sequence shown here is derived from an EMBL/GenBank/DDBJ whole genome shotgun (WGS) entry which is preliminary data.</text>
</comment>